<comment type="caution">
    <text evidence="6">The sequence shown here is derived from an EMBL/GenBank/DDBJ whole genome shotgun (WGS) entry which is preliminary data.</text>
</comment>
<dbReference type="SUPFAM" id="SSF50952">
    <property type="entry name" value="Soluble quinoprotein glucose dehydrogenase"/>
    <property type="match status" value="1"/>
</dbReference>
<name>A0A5M6DHV3_9BACT</name>
<dbReference type="PANTHER" id="PTHR33546:SF1">
    <property type="entry name" value="LARGE, MULTIFUNCTIONAL SECRETED PROTEIN"/>
    <property type="match status" value="1"/>
</dbReference>
<sequence>MIALMNTAEHDEPLLIACGRRFQGLYSVGIHPLPLPPCTMNRLDIVWPATLLWTLCVTTVLGQPPNAQRQTVGGIEFQVRDGLTIQKVAAEPLIKWPIVVDWDRQGRLVVAESGGVGWPIQEHNQLGLHHIVRLVDDDDDGVFDRRIVAASGLAFPEGVLCLDNDILVSAPPVIWRLTDADDDGICEQREVWFDGTTVTNCANDLHGPYLGPDGWIYWCKGAFGKQTHELTDGRTVTNAAAHIYRRHRSGGPIESVISGGMDNPVEVAFTPEGEAFFTSTFLVRPGNGQRDGIGHAVENAVFGKQNHVVDEVARTGPLMQPMTHLGPAAPSGLICPQSPACKRLMGVPPESNVLAAALFNLHKLSVHQLQPDGATYQTVDQDLVWTDRVDFHPTDLIEDSDGSLLLVDTGGWYDLCCPTSRIDQKTASGGIYRLSREDQRRDAAPDSRIDWQALTPAKCVDLLLDDRPWVRRHAALRLASADAAVIPRLLQIASDQDRARVDRQAALWALCRLESAPADEAMLEFLTDADPGIVQTALHALAIRRVSIPEPKLQILMDHPSALVRRCALEAVGRVADANAVDLLLGAFQSAQGDRHLEHAALDALIQTGRRDPAIAWMRYADTDTKQVAALTVLQQLDRANQLDTATLLSALRSDHAALRSIATQILADDPAAAAAAMENCTELWRTIPDSQPAASTLHTLVSSWKDTPEIKTLVGSWLGRAAELPESQQRFLATNLAKIVSQPPDRETATAITTWLTQATETIHQELLDQLGEISFGPHRNLLSKCLQQQALRVPEIVDQLTWLSPMPQGSAIDDSDLESAVVQAFVSRDAEQAFLAAKVLHRTTLSQPGASQLLQSLPEVTPRHLMTAIETIHRSGDSSLDQQLLQSLTSIRSARTLPEGFLQQQFKQASPSIRQRAERVGRELIQAPADIRTAVTKVLSDLGPGDPVRGLQIFRGNKAACSACHKMGYLGKDVGPELTRIGRSRTREALLEAILFPSARLEQSYQSTRLLTVDGNVHNGLIRDRSGGMLTLQINADRTLTLPRDQIELESPSETSVMPSGLGELLTQQELADLIALLESAK</sequence>
<evidence type="ECO:0000256" key="3">
    <source>
        <dbReference type="ARBA" id="ARBA00023004"/>
    </source>
</evidence>
<dbReference type="Pfam" id="PF23500">
    <property type="entry name" value="DUF7133"/>
    <property type="match status" value="1"/>
</dbReference>
<dbReference type="InterPro" id="IPR036909">
    <property type="entry name" value="Cyt_c-like_dom_sf"/>
</dbReference>
<keyword evidence="1 4" id="KW-0349">Heme</keyword>
<gene>
    <name evidence="6" type="ORF">FYK55_01545</name>
</gene>
<keyword evidence="2 4" id="KW-0479">Metal-binding</keyword>
<dbReference type="InterPro" id="IPR011989">
    <property type="entry name" value="ARM-like"/>
</dbReference>
<dbReference type="InterPro" id="IPR016024">
    <property type="entry name" value="ARM-type_fold"/>
</dbReference>
<organism evidence="6 7">
    <name type="scientific">Roseiconus nitratireducens</name>
    <dbReference type="NCBI Taxonomy" id="2605748"/>
    <lineage>
        <taxon>Bacteria</taxon>
        <taxon>Pseudomonadati</taxon>
        <taxon>Planctomycetota</taxon>
        <taxon>Planctomycetia</taxon>
        <taxon>Pirellulales</taxon>
        <taxon>Pirellulaceae</taxon>
        <taxon>Roseiconus</taxon>
    </lineage>
</organism>
<dbReference type="PROSITE" id="PS51007">
    <property type="entry name" value="CYTC"/>
    <property type="match status" value="1"/>
</dbReference>
<dbReference type="PANTHER" id="PTHR33546">
    <property type="entry name" value="LARGE, MULTIFUNCTIONAL SECRETED PROTEIN-RELATED"/>
    <property type="match status" value="1"/>
</dbReference>
<evidence type="ECO:0000313" key="6">
    <source>
        <dbReference type="EMBL" id="KAA5547128.1"/>
    </source>
</evidence>
<dbReference type="SUPFAM" id="SSF46626">
    <property type="entry name" value="Cytochrome c"/>
    <property type="match status" value="1"/>
</dbReference>
<dbReference type="InterPro" id="IPR011042">
    <property type="entry name" value="6-blade_b-propeller_TolB-like"/>
</dbReference>
<reference evidence="6 7" key="1">
    <citation type="submission" date="2019-08" db="EMBL/GenBank/DDBJ databases">
        <authorList>
            <person name="Dhanesh K."/>
            <person name="Kumar G."/>
            <person name="Sasikala C."/>
            <person name="Venkata Ramana C."/>
        </authorList>
    </citation>
    <scope>NUCLEOTIDE SEQUENCE [LARGE SCALE GENOMIC DNA]</scope>
    <source>
        <strain evidence="6 7">JC645</strain>
    </source>
</reference>
<evidence type="ECO:0000256" key="2">
    <source>
        <dbReference type="ARBA" id="ARBA00022723"/>
    </source>
</evidence>
<keyword evidence="7" id="KW-1185">Reference proteome</keyword>
<dbReference type="InterPro" id="IPR055557">
    <property type="entry name" value="DUF7133"/>
</dbReference>
<keyword evidence="3 4" id="KW-0408">Iron</keyword>
<dbReference type="Gene3D" id="1.10.760.10">
    <property type="entry name" value="Cytochrome c-like domain"/>
    <property type="match status" value="1"/>
</dbReference>
<dbReference type="GO" id="GO:0046872">
    <property type="term" value="F:metal ion binding"/>
    <property type="evidence" value="ECO:0007669"/>
    <property type="project" value="UniProtKB-KW"/>
</dbReference>
<dbReference type="SMART" id="SM00567">
    <property type="entry name" value="EZ_HEAT"/>
    <property type="match status" value="3"/>
</dbReference>
<evidence type="ECO:0000256" key="4">
    <source>
        <dbReference type="PROSITE-ProRule" id="PRU00433"/>
    </source>
</evidence>
<dbReference type="InterPro" id="IPR011041">
    <property type="entry name" value="Quinoprot_gluc/sorb_DH_b-prop"/>
</dbReference>
<dbReference type="InterPro" id="IPR009056">
    <property type="entry name" value="Cyt_c-like_dom"/>
</dbReference>
<protein>
    <recommendedName>
        <fullName evidence="5">Cytochrome c domain-containing protein</fullName>
    </recommendedName>
</protein>
<dbReference type="AlphaFoldDB" id="A0A5M6DHV3"/>
<dbReference type="GO" id="GO:0009055">
    <property type="term" value="F:electron transfer activity"/>
    <property type="evidence" value="ECO:0007669"/>
    <property type="project" value="InterPro"/>
</dbReference>
<evidence type="ECO:0000313" key="7">
    <source>
        <dbReference type="Proteomes" id="UP000324479"/>
    </source>
</evidence>
<evidence type="ECO:0000259" key="5">
    <source>
        <dbReference type="PROSITE" id="PS51007"/>
    </source>
</evidence>
<accession>A0A5M6DHV3</accession>
<dbReference type="SUPFAM" id="SSF48371">
    <property type="entry name" value="ARM repeat"/>
    <property type="match status" value="1"/>
</dbReference>
<evidence type="ECO:0000256" key="1">
    <source>
        <dbReference type="ARBA" id="ARBA00022617"/>
    </source>
</evidence>
<dbReference type="GO" id="GO:0020037">
    <property type="term" value="F:heme binding"/>
    <property type="evidence" value="ECO:0007669"/>
    <property type="project" value="InterPro"/>
</dbReference>
<dbReference type="Proteomes" id="UP000324479">
    <property type="component" value="Unassembled WGS sequence"/>
</dbReference>
<feature type="domain" description="Cytochrome c" evidence="5">
    <location>
        <begin position="947"/>
        <end position="1084"/>
    </location>
</feature>
<dbReference type="Gene3D" id="1.25.10.10">
    <property type="entry name" value="Leucine-rich Repeat Variant"/>
    <property type="match status" value="1"/>
</dbReference>
<dbReference type="InterPro" id="IPR004155">
    <property type="entry name" value="PBS_lyase_HEAT"/>
</dbReference>
<dbReference type="EMBL" id="VWOX01000001">
    <property type="protein sequence ID" value="KAA5547128.1"/>
    <property type="molecule type" value="Genomic_DNA"/>
</dbReference>
<dbReference type="NCBIfam" id="TIGR02603">
    <property type="entry name" value="CxxCH_TIGR02603"/>
    <property type="match status" value="1"/>
</dbReference>
<dbReference type="InterPro" id="IPR013427">
    <property type="entry name" value="Haem-bd_dom_put"/>
</dbReference>
<proteinExistence type="predicted"/>
<dbReference type="Gene3D" id="2.120.10.30">
    <property type="entry name" value="TolB, C-terminal domain"/>
    <property type="match status" value="1"/>
</dbReference>